<evidence type="ECO:0000313" key="3">
    <source>
        <dbReference type="EMBL" id="CAD8158013.1"/>
    </source>
</evidence>
<evidence type="ECO:0000313" key="2">
    <source>
        <dbReference type="EMBL" id="CAD8158005.1"/>
    </source>
</evidence>
<dbReference type="EMBL" id="CAJJDP010000034">
    <property type="protein sequence ID" value="CAD8158005.1"/>
    <property type="molecule type" value="Genomic_DNA"/>
</dbReference>
<proteinExistence type="predicted"/>
<evidence type="ECO:0000313" key="1">
    <source>
        <dbReference type="EMBL" id="CAD8158001.1"/>
    </source>
</evidence>
<comment type="caution">
    <text evidence="1">The sequence shown here is derived from an EMBL/GenBank/DDBJ whole genome shotgun (WGS) entry which is preliminary data.</text>
</comment>
<dbReference type="AlphaFoldDB" id="A0A8S1TVR8"/>
<accession>A0A8S1TVR8</accession>
<organism evidence="1 4">
    <name type="scientific">Paramecium octaurelia</name>
    <dbReference type="NCBI Taxonomy" id="43137"/>
    <lineage>
        <taxon>Eukaryota</taxon>
        <taxon>Sar</taxon>
        <taxon>Alveolata</taxon>
        <taxon>Ciliophora</taxon>
        <taxon>Intramacronucleata</taxon>
        <taxon>Oligohymenophorea</taxon>
        <taxon>Peniculida</taxon>
        <taxon>Parameciidae</taxon>
        <taxon>Paramecium</taxon>
    </lineage>
</organism>
<dbReference type="Proteomes" id="UP000683925">
    <property type="component" value="Unassembled WGS sequence"/>
</dbReference>
<reference evidence="1" key="1">
    <citation type="submission" date="2021-01" db="EMBL/GenBank/DDBJ databases">
        <authorList>
            <consortium name="Genoscope - CEA"/>
            <person name="William W."/>
        </authorList>
    </citation>
    <scope>NUCLEOTIDE SEQUENCE</scope>
</reference>
<sequence>MDDTLVIYPAGFHKCAIITREKSKLLPRIRTLLRIIIVFLTAGVKGEKPALHIYDMMTQKKEIYFYRDAQVKELRSVAFGPMVEIILIAKTNKLFRLKSCRLFIKDLQLPSQFYNLHRQQIIQNIYVLHVNQFLKQRILLYVHQQRQNNSNGRQAINRRLNSFRKKSNNLNQSLCHFASFSSKHLNSN</sequence>
<name>A0A8S1TVR8_PAROT</name>
<dbReference type="OrthoDB" id="47276at2759"/>
<dbReference type="EMBL" id="CAJJDP010000034">
    <property type="protein sequence ID" value="CAD8158013.1"/>
    <property type="molecule type" value="Genomic_DNA"/>
</dbReference>
<gene>
    <name evidence="1" type="ORF">POCTA_138.1.T0340276</name>
    <name evidence="2" type="ORF">POCTA_138.1.T0340279</name>
    <name evidence="3" type="ORF">POCTA_138.1.T0340283</name>
</gene>
<dbReference type="EMBL" id="CAJJDP010000034">
    <property type="protein sequence ID" value="CAD8158001.1"/>
    <property type="molecule type" value="Genomic_DNA"/>
</dbReference>
<protein>
    <submittedName>
        <fullName evidence="1">Uncharacterized protein</fullName>
    </submittedName>
</protein>
<keyword evidence="4" id="KW-1185">Reference proteome</keyword>
<evidence type="ECO:0000313" key="4">
    <source>
        <dbReference type="Proteomes" id="UP000683925"/>
    </source>
</evidence>